<organism evidence="6">
    <name type="scientific">Phytophthora sojae</name>
    <name type="common">Soybean stem and root rot agent</name>
    <name type="synonym">Phytophthora megasperma f. sp. glycines</name>
    <dbReference type="NCBI Taxonomy" id="67593"/>
    <lineage>
        <taxon>Eukaryota</taxon>
        <taxon>Sar</taxon>
        <taxon>Stramenopiles</taxon>
        <taxon>Oomycota</taxon>
        <taxon>Peronosporomycetes</taxon>
        <taxon>Peronosporales</taxon>
        <taxon>Peronosporaceae</taxon>
        <taxon>Phytophthora</taxon>
    </lineage>
</organism>
<keyword evidence="3 5" id="KW-0964">Secreted</keyword>
<dbReference type="VEuPathDB" id="FungiDB:PHYSODRAFT_288436"/>
<proteinExistence type="inferred from homology"/>
<dbReference type="EMBL" id="JN253863">
    <property type="protein sequence ID" value="AEK80676.1"/>
    <property type="molecule type" value="Genomic_DNA"/>
</dbReference>
<dbReference type="InterPro" id="IPR031825">
    <property type="entry name" value="RXLR"/>
</dbReference>
<gene>
    <name evidence="6" type="primary">Avh</name>
</gene>
<evidence type="ECO:0000256" key="1">
    <source>
        <dbReference type="ARBA" id="ARBA00004613"/>
    </source>
</evidence>
<sequence>MRLSCVVLVAVAALVGTLRGTSAATDGQLFKPVTMNAVESRRNDRRALMTHQGSTYEDEEERGWKETLTANLIFAKLSLSSFDT</sequence>
<evidence type="ECO:0000313" key="6">
    <source>
        <dbReference type="EMBL" id="AEK80675.1"/>
    </source>
</evidence>
<feature type="chain" id="PRO_5007652902" description="RxLR effector protein" evidence="5">
    <location>
        <begin position="24"/>
        <end position="84"/>
    </location>
</feature>
<evidence type="ECO:0000256" key="2">
    <source>
        <dbReference type="ARBA" id="ARBA00010400"/>
    </source>
</evidence>
<feature type="signal peptide" evidence="5">
    <location>
        <begin position="1"/>
        <end position="23"/>
    </location>
</feature>
<dbReference type="RefSeq" id="XP_009534373.1">
    <property type="nucleotide sequence ID" value="XM_009536078.1"/>
</dbReference>
<comment type="function">
    <text evidence="5">Effector that suppresses plant defense responses during pathogen infection.</text>
</comment>
<keyword evidence="4 5" id="KW-0732">Signal</keyword>
<evidence type="ECO:0000313" key="8">
    <source>
        <dbReference type="EMBL" id="AEK80677.1"/>
    </source>
</evidence>
<evidence type="ECO:0000256" key="5">
    <source>
        <dbReference type="RuleBase" id="RU367124"/>
    </source>
</evidence>
<reference evidence="6" key="1">
    <citation type="journal article" date="2011" name="Plant Cell">
        <title>Transcriptional programming and functional interactions within the Phytophthora sojae RXLR effector repertoire.</title>
        <authorList>
            <person name="Wang Q."/>
            <person name="Han C."/>
            <person name="Ferreira A.O."/>
            <person name="Yu X."/>
            <person name="Ye W."/>
            <person name="Tripathy S."/>
            <person name="Kale S.D."/>
            <person name="Gu B."/>
            <person name="Sheng Y."/>
            <person name="Sui Y."/>
            <person name="Wang X."/>
            <person name="Zhang Z."/>
            <person name="Cheng B."/>
            <person name="Dong S."/>
            <person name="Shan W."/>
            <person name="Zheng X."/>
            <person name="Dou D."/>
            <person name="Tyler B.M."/>
            <person name="Wang Y."/>
        </authorList>
    </citation>
    <scope>NUCLEOTIDE SEQUENCE</scope>
    <source>
        <strain evidence="6">P7064</strain>
        <strain evidence="7">P7074</strain>
        <strain evidence="8">P7076</strain>
    </source>
</reference>
<dbReference type="EMBL" id="JN253864">
    <property type="protein sequence ID" value="AEK80677.1"/>
    <property type="molecule type" value="Genomic_DNA"/>
</dbReference>
<protein>
    <recommendedName>
        <fullName evidence="5">RxLR effector protein</fullName>
    </recommendedName>
</protein>
<name>E0W562_PHYSO</name>
<dbReference type="KEGG" id="psoj:PHYSODRAFT_288436"/>
<evidence type="ECO:0000256" key="3">
    <source>
        <dbReference type="ARBA" id="ARBA00022525"/>
    </source>
</evidence>
<comment type="domain">
    <text evidence="5">The RxLR-dEER motif acts to carry the protein into the host cell cytoplasm through binding to cell surface phosphatidylinositol-3-phosphate.</text>
</comment>
<accession>E0W562</accession>
<dbReference type="EMBL" id="JN253862">
    <property type="protein sequence ID" value="AEK80675.1"/>
    <property type="molecule type" value="Genomic_DNA"/>
</dbReference>
<comment type="similarity">
    <text evidence="2 5">Belongs to the RxLR effector family.</text>
</comment>
<evidence type="ECO:0000313" key="7">
    <source>
        <dbReference type="EMBL" id="AEK80676.1"/>
    </source>
</evidence>
<dbReference type="AlphaFoldDB" id="E0W562"/>
<dbReference type="Pfam" id="PF16810">
    <property type="entry name" value="RXLR"/>
    <property type="match status" value="1"/>
</dbReference>
<evidence type="ECO:0000256" key="4">
    <source>
        <dbReference type="ARBA" id="ARBA00022729"/>
    </source>
</evidence>
<comment type="subcellular location">
    <subcellularLocation>
        <location evidence="1 5">Secreted</location>
    </subcellularLocation>
</comment>